<dbReference type="CDD" id="cd01189">
    <property type="entry name" value="INT_ICEBs1_C_like"/>
    <property type="match status" value="1"/>
</dbReference>
<evidence type="ECO:0000256" key="4">
    <source>
        <dbReference type="PROSITE-ProRule" id="PRU01248"/>
    </source>
</evidence>
<dbReference type="InterPro" id="IPR050090">
    <property type="entry name" value="Tyrosine_recombinase_XerCD"/>
</dbReference>
<organism evidence="7 8">
    <name type="scientific">Pseudonocardia kongjuensis</name>
    <dbReference type="NCBI Taxonomy" id="102227"/>
    <lineage>
        <taxon>Bacteria</taxon>
        <taxon>Bacillati</taxon>
        <taxon>Actinomycetota</taxon>
        <taxon>Actinomycetes</taxon>
        <taxon>Pseudonocardiales</taxon>
        <taxon>Pseudonocardiaceae</taxon>
        <taxon>Pseudonocardia</taxon>
    </lineage>
</organism>
<protein>
    <submittedName>
        <fullName evidence="7">Tyrosine-type recombinase/integrase</fullName>
    </submittedName>
</protein>
<dbReference type="Gene3D" id="1.10.443.10">
    <property type="entry name" value="Intergrase catalytic core"/>
    <property type="match status" value="1"/>
</dbReference>
<evidence type="ECO:0000256" key="2">
    <source>
        <dbReference type="ARBA" id="ARBA00023125"/>
    </source>
</evidence>
<dbReference type="EMBL" id="BAAAJK010000048">
    <property type="protein sequence ID" value="GAA1399445.1"/>
    <property type="molecule type" value="Genomic_DNA"/>
</dbReference>
<dbReference type="PROSITE" id="PS51900">
    <property type="entry name" value="CB"/>
    <property type="match status" value="1"/>
</dbReference>
<dbReference type="Gene3D" id="1.10.150.130">
    <property type="match status" value="1"/>
</dbReference>
<evidence type="ECO:0000259" key="6">
    <source>
        <dbReference type="PROSITE" id="PS51900"/>
    </source>
</evidence>
<keyword evidence="2 4" id="KW-0238">DNA-binding</keyword>
<feature type="domain" description="Core-binding (CB)" evidence="6">
    <location>
        <begin position="58"/>
        <end position="135"/>
    </location>
</feature>
<evidence type="ECO:0000313" key="7">
    <source>
        <dbReference type="EMBL" id="GAA1399445.1"/>
    </source>
</evidence>
<dbReference type="Pfam" id="PF22022">
    <property type="entry name" value="Phage_int_M"/>
    <property type="match status" value="1"/>
</dbReference>
<dbReference type="SUPFAM" id="SSF56349">
    <property type="entry name" value="DNA breaking-rejoining enzymes"/>
    <property type="match status" value="1"/>
</dbReference>
<reference evidence="7 8" key="1">
    <citation type="journal article" date="2019" name="Int. J. Syst. Evol. Microbiol.">
        <title>The Global Catalogue of Microorganisms (GCM) 10K type strain sequencing project: providing services to taxonomists for standard genome sequencing and annotation.</title>
        <authorList>
            <consortium name="The Broad Institute Genomics Platform"/>
            <consortium name="The Broad Institute Genome Sequencing Center for Infectious Disease"/>
            <person name="Wu L."/>
            <person name="Ma J."/>
        </authorList>
    </citation>
    <scope>NUCLEOTIDE SEQUENCE [LARGE SCALE GENOMIC DNA]</scope>
    <source>
        <strain evidence="7 8">JCM 11896</strain>
    </source>
</reference>
<keyword evidence="8" id="KW-1185">Reference proteome</keyword>
<dbReference type="InterPro" id="IPR011010">
    <property type="entry name" value="DNA_brk_join_enz"/>
</dbReference>
<dbReference type="InterPro" id="IPR013762">
    <property type="entry name" value="Integrase-like_cat_sf"/>
</dbReference>
<evidence type="ECO:0000259" key="5">
    <source>
        <dbReference type="PROSITE" id="PS51898"/>
    </source>
</evidence>
<dbReference type="Proteomes" id="UP001501414">
    <property type="component" value="Unassembled WGS sequence"/>
</dbReference>
<dbReference type="InterPro" id="IPR053876">
    <property type="entry name" value="Phage_int_M"/>
</dbReference>
<dbReference type="Pfam" id="PF00589">
    <property type="entry name" value="Phage_integrase"/>
    <property type="match status" value="1"/>
</dbReference>
<dbReference type="PANTHER" id="PTHR30349:SF64">
    <property type="entry name" value="PROPHAGE INTEGRASE INTD-RELATED"/>
    <property type="match status" value="1"/>
</dbReference>
<comment type="similarity">
    <text evidence="1">Belongs to the 'phage' integrase family.</text>
</comment>
<dbReference type="InterPro" id="IPR010998">
    <property type="entry name" value="Integrase_recombinase_N"/>
</dbReference>
<name>A0ABN1Y6S4_9PSEU</name>
<keyword evidence="3" id="KW-0233">DNA recombination</keyword>
<dbReference type="InterPro" id="IPR044068">
    <property type="entry name" value="CB"/>
</dbReference>
<dbReference type="PANTHER" id="PTHR30349">
    <property type="entry name" value="PHAGE INTEGRASE-RELATED"/>
    <property type="match status" value="1"/>
</dbReference>
<evidence type="ECO:0000256" key="1">
    <source>
        <dbReference type="ARBA" id="ARBA00008857"/>
    </source>
</evidence>
<sequence>MASIKKRPNGMWRARYRDPAGREVARHFARKVDAQRWVDEATTALVTGQYVDPAAGKVTFRDYAEQWRTAAPHGPATQDKVRRSLERHVYPTFGRMAMRSVRPTSVQAWVTALPLAPSTARVMLSYVIAIFRAAVRDRVIVASPAEGIRPPTEGRAEVYIPEPAQLEVLRGRLPERYRAVLDLVVGAGLRQGEVFGLEVDGLDFLAGRELEVRQQLRWVSPDPVHLAPPKTVEAERTIPLAQVTLDALAAHLAAWPARRVAIPDRTDRRRREPRQKAAQLVFTTEHGQPMTRPSWSMIWQPAARAAGIPERVGLHALRHYYASALIHHGESVKVVQRRLGHSSATTTLNTYAHLWPDSDDRTRQAVEAAVVALSASAPPHPQAR</sequence>
<gene>
    <name evidence="7" type="ORF">GCM10009613_55040</name>
</gene>
<evidence type="ECO:0000313" key="8">
    <source>
        <dbReference type="Proteomes" id="UP001501414"/>
    </source>
</evidence>
<evidence type="ECO:0000256" key="3">
    <source>
        <dbReference type="ARBA" id="ARBA00023172"/>
    </source>
</evidence>
<dbReference type="PROSITE" id="PS51898">
    <property type="entry name" value="TYR_RECOMBINASE"/>
    <property type="match status" value="1"/>
</dbReference>
<accession>A0ABN1Y6S4</accession>
<dbReference type="InterPro" id="IPR002104">
    <property type="entry name" value="Integrase_catalytic"/>
</dbReference>
<comment type="caution">
    <text evidence="7">The sequence shown here is derived from an EMBL/GenBank/DDBJ whole genome shotgun (WGS) entry which is preliminary data.</text>
</comment>
<feature type="domain" description="Tyr recombinase" evidence="5">
    <location>
        <begin position="156"/>
        <end position="367"/>
    </location>
</feature>
<dbReference type="RefSeq" id="WP_344027727.1">
    <property type="nucleotide sequence ID" value="NZ_BAAAJK010000048.1"/>
</dbReference>
<proteinExistence type="inferred from homology"/>